<evidence type="ECO:0000313" key="1">
    <source>
        <dbReference type="EMBL" id="MDR5590254.1"/>
    </source>
</evidence>
<reference evidence="2" key="1">
    <citation type="submission" date="2023-07" db="EMBL/GenBank/DDBJ databases">
        <title>Christiangramia sp. SM2212., a novel bacterium of the family Flavobacteriaceae isolated from the sea sediment.</title>
        <authorList>
            <person name="Wang J."/>
            <person name="Zhang X."/>
        </authorList>
    </citation>
    <scope>NUCLEOTIDE SEQUENCE [LARGE SCALE GENOMIC DNA]</scope>
    <source>
        <strain evidence="2">SM2212</strain>
    </source>
</reference>
<organism evidence="1 2">
    <name type="scientific">Christiangramia sediminicola</name>
    <dbReference type="NCBI Taxonomy" id="3073267"/>
    <lineage>
        <taxon>Bacteria</taxon>
        <taxon>Pseudomonadati</taxon>
        <taxon>Bacteroidota</taxon>
        <taxon>Flavobacteriia</taxon>
        <taxon>Flavobacteriales</taxon>
        <taxon>Flavobacteriaceae</taxon>
        <taxon>Christiangramia</taxon>
    </lineage>
</organism>
<dbReference type="EMBL" id="JAVJIU010000002">
    <property type="protein sequence ID" value="MDR5590254.1"/>
    <property type="molecule type" value="Genomic_DNA"/>
</dbReference>
<gene>
    <name evidence="1" type="ORF">RE431_06360</name>
</gene>
<protein>
    <submittedName>
        <fullName evidence="1">Uncharacterized protein</fullName>
    </submittedName>
</protein>
<dbReference type="Proteomes" id="UP001257234">
    <property type="component" value="Unassembled WGS sequence"/>
</dbReference>
<comment type="caution">
    <text evidence="1">The sequence shown here is derived from an EMBL/GenBank/DDBJ whole genome shotgun (WGS) entry which is preliminary data.</text>
</comment>
<keyword evidence="2" id="KW-1185">Reference proteome</keyword>
<proteinExistence type="predicted"/>
<dbReference type="RefSeq" id="WP_309561128.1">
    <property type="nucleotide sequence ID" value="NZ_JAVJIU010000002.1"/>
</dbReference>
<sequence>MQRYSKINTTANKQGSLEQWALLFALLLLLFWEKVAPMAKGFLCECQSQNESESEEIDNTIDLPQTVPGSFGQSFEINKEEFERMNDLNVFNIEPSTLVTAFDHENDTLKIIQNGIPT</sequence>
<accession>A0ABU1EPD9</accession>
<evidence type="ECO:0000313" key="2">
    <source>
        <dbReference type="Proteomes" id="UP001257234"/>
    </source>
</evidence>
<name>A0ABU1EPD9_9FLAO</name>